<reference evidence="7 8" key="1">
    <citation type="submission" date="2018-02" db="EMBL/GenBank/DDBJ databases">
        <title>8 Nocardia nova and 1 Nocardia cyriacigeorgica strain used for evolution to TMP-SMX.</title>
        <authorList>
            <person name="Mehta H."/>
            <person name="Weng J."/>
            <person name="Shamoo Y."/>
        </authorList>
    </citation>
    <scope>NUCLEOTIDE SEQUENCE [LARGE SCALE GENOMIC DNA]</scope>
    <source>
        <strain evidence="7 8">BAA2227</strain>
    </source>
</reference>
<evidence type="ECO:0000259" key="5">
    <source>
        <dbReference type="Pfam" id="PF07731"/>
    </source>
</evidence>
<proteinExistence type="predicted"/>
<dbReference type="PROSITE" id="PS00079">
    <property type="entry name" value="MULTICOPPER_OXIDASE1"/>
    <property type="match status" value="1"/>
</dbReference>
<dbReference type="InterPro" id="IPR011707">
    <property type="entry name" value="Cu-oxidase-like_N"/>
</dbReference>
<accession>A0A2S5ZYM4</accession>
<keyword evidence="1" id="KW-0479">Metal-binding</keyword>
<dbReference type="InterPro" id="IPR001117">
    <property type="entry name" value="Cu-oxidase_2nd"/>
</dbReference>
<dbReference type="InterPro" id="IPR033138">
    <property type="entry name" value="Cu_oxidase_CS"/>
</dbReference>
<evidence type="ECO:0000256" key="2">
    <source>
        <dbReference type="ARBA" id="ARBA00023002"/>
    </source>
</evidence>
<dbReference type="RefSeq" id="WP_104364440.1">
    <property type="nucleotide sequence ID" value="NZ_PSZD01000024.1"/>
</dbReference>
<protein>
    <submittedName>
        <fullName evidence="7">Copper oxidase</fullName>
    </submittedName>
</protein>
<feature type="domain" description="Plastocyanin-like" evidence="4">
    <location>
        <begin position="263"/>
        <end position="361"/>
    </location>
</feature>
<dbReference type="InterPro" id="IPR006311">
    <property type="entry name" value="TAT_signal"/>
</dbReference>
<dbReference type="CDD" id="cd13870">
    <property type="entry name" value="CuRO_2_CopA_like_1"/>
    <property type="match status" value="1"/>
</dbReference>
<dbReference type="InterPro" id="IPR011706">
    <property type="entry name" value="Cu-oxidase_C"/>
</dbReference>
<dbReference type="Pfam" id="PF07732">
    <property type="entry name" value="Cu-oxidase_3"/>
    <property type="match status" value="1"/>
</dbReference>
<sequence length="516" mass="55409">MSPSHSSSPAPLNRRRFLALTASTAAAAAVAACSNNPEPRRDLVLPDSAEVKAAEAARRTPNAPVRQVNLRAQPTTVDLGGVQVDTWTYGGRLPGQEIRVAHGEVLRAEVTNTLPAPTTIHWHGIALRNDMDGSPDITQPAIAPGSGFRYEFTTPDSGTYWFHPHVGLQLDRGLYAPLIVEDPVDGRDYDTEAVIVLDDWLDGIGGRTPDKQLQQLQAGGMSGMGGMNMGGMSGMNMGGMSMPTDPNAPLGSDAGDVKDYPYFLINGRTGTDPVTLSGKPGQRMRLRIINAAADTAFRVAVGGHRLRVTHTDGYPVVPTTTDSLLISMGERYDAIVDLADGVFPLVAAAEGKAGQGFALIRTGGGAAPASDVRPAELAAAPLTADRLTATDSARLRQKNPDHTLDVALGADNRGYIWTLNGRTYDHRAPLDVTAGQRIRLRFTNRTTMFHPMHLHGHTFQLRTAAGYGPRKDTVIVGSMQTIEADLDTTNPGQWMLHCHNAYHQEAGMMTVMSYLR</sequence>
<dbReference type="Pfam" id="PF00394">
    <property type="entry name" value="Cu-oxidase"/>
    <property type="match status" value="1"/>
</dbReference>
<comment type="caution">
    <text evidence="7">The sequence shown here is derived from an EMBL/GenBank/DDBJ whole genome shotgun (WGS) entry which is preliminary data.</text>
</comment>
<dbReference type="SUPFAM" id="SSF49503">
    <property type="entry name" value="Cupredoxins"/>
    <property type="match status" value="3"/>
</dbReference>
<organism evidence="7 8">
    <name type="scientific">Nocardia nova</name>
    <dbReference type="NCBI Taxonomy" id="37330"/>
    <lineage>
        <taxon>Bacteria</taxon>
        <taxon>Bacillati</taxon>
        <taxon>Actinomycetota</taxon>
        <taxon>Actinomycetes</taxon>
        <taxon>Mycobacteriales</taxon>
        <taxon>Nocardiaceae</taxon>
        <taxon>Nocardia</taxon>
    </lineage>
</organism>
<dbReference type="GO" id="GO:0005507">
    <property type="term" value="F:copper ion binding"/>
    <property type="evidence" value="ECO:0007669"/>
    <property type="project" value="InterPro"/>
</dbReference>
<dbReference type="PANTHER" id="PTHR11709">
    <property type="entry name" value="MULTI-COPPER OXIDASE"/>
    <property type="match status" value="1"/>
</dbReference>
<dbReference type="CDD" id="cd13861">
    <property type="entry name" value="CuRO_1_CumA_like"/>
    <property type="match status" value="1"/>
</dbReference>
<dbReference type="PANTHER" id="PTHR11709:SF394">
    <property type="entry name" value="FI03373P-RELATED"/>
    <property type="match status" value="1"/>
</dbReference>
<dbReference type="InterPro" id="IPR034279">
    <property type="entry name" value="CuRO_3_CopA"/>
</dbReference>
<keyword evidence="8" id="KW-1185">Reference proteome</keyword>
<dbReference type="CDD" id="cd13896">
    <property type="entry name" value="CuRO_3_CopA"/>
    <property type="match status" value="1"/>
</dbReference>
<evidence type="ECO:0000313" key="7">
    <source>
        <dbReference type="EMBL" id="PPJ23435.1"/>
    </source>
</evidence>
<dbReference type="Pfam" id="PF07731">
    <property type="entry name" value="Cu-oxidase_2"/>
    <property type="match status" value="1"/>
</dbReference>
<dbReference type="InterPro" id="IPR019546">
    <property type="entry name" value="TAT_signal_bac_arc"/>
</dbReference>
<gene>
    <name evidence="7" type="ORF">C5F51_28805</name>
</gene>
<dbReference type="GO" id="GO:0016491">
    <property type="term" value="F:oxidoreductase activity"/>
    <property type="evidence" value="ECO:0007669"/>
    <property type="project" value="UniProtKB-KW"/>
</dbReference>
<keyword evidence="2" id="KW-0560">Oxidoreductase</keyword>
<name>A0A2S5ZYM4_9NOCA</name>
<evidence type="ECO:0000313" key="8">
    <source>
        <dbReference type="Proteomes" id="UP000238356"/>
    </source>
</evidence>
<feature type="domain" description="Plastocyanin-like" evidence="6">
    <location>
        <begin position="78"/>
        <end position="183"/>
    </location>
</feature>
<feature type="domain" description="Plastocyanin-like" evidence="5">
    <location>
        <begin position="410"/>
        <end position="512"/>
    </location>
</feature>
<dbReference type="NCBIfam" id="TIGR01409">
    <property type="entry name" value="TAT_signal_seq"/>
    <property type="match status" value="1"/>
</dbReference>
<evidence type="ECO:0000256" key="3">
    <source>
        <dbReference type="ARBA" id="ARBA00023008"/>
    </source>
</evidence>
<dbReference type="PROSITE" id="PS51318">
    <property type="entry name" value="TAT"/>
    <property type="match status" value="1"/>
</dbReference>
<dbReference type="PROSITE" id="PS00080">
    <property type="entry name" value="MULTICOPPER_OXIDASE2"/>
    <property type="match status" value="1"/>
</dbReference>
<dbReference type="InterPro" id="IPR008972">
    <property type="entry name" value="Cupredoxin"/>
</dbReference>
<dbReference type="EMBL" id="PSZD01000024">
    <property type="protein sequence ID" value="PPJ23435.1"/>
    <property type="molecule type" value="Genomic_DNA"/>
</dbReference>
<keyword evidence="3" id="KW-0186">Copper</keyword>
<dbReference type="AlphaFoldDB" id="A0A2S5ZYM4"/>
<dbReference type="InterPro" id="IPR045087">
    <property type="entry name" value="Cu-oxidase_fam"/>
</dbReference>
<dbReference type="Gene3D" id="2.60.40.420">
    <property type="entry name" value="Cupredoxins - blue copper proteins"/>
    <property type="match status" value="3"/>
</dbReference>
<dbReference type="InterPro" id="IPR002355">
    <property type="entry name" value="Cu_oxidase_Cu_BS"/>
</dbReference>
<evidence type="ECO:0000259" key="6">
    <source>
        <dbReference type="Pfam" id="PF07732"/>
    </source>
</evidence>
<evidence type="ECO:0000259" key="4">
    <source>
        <dbReference type="Pfam" id="PF00394"/>
    </source>
</evidence>
<dbReference type="Proteomes" id="UP000238356">
    <property type="component" value="Unassembled WGS sequence"/>
</dbReference>
<evidence type="ECO:0000256" key="1">
    <source>
        <dbReference type="ARBA" id="ARBA00022723"/>
    </source>
</evidence>